<dbReference type="SMART" id="SM00656">
    <property type="entry name" value="Amb_all"/>
    <property type="match status" value="1"/>
</dbReference>
<dbReference type="SUPFAM" id="SSF51126">
    <property type="entry name" value="Pectin lyase-like"/>
    <property type="match status" value="1"/>
</dbReference>
<evidence type="ECO:0000256" key="6">
    <source>
        <dbReference type="ARBA" id="ARBA00039082"/>
    </source>
</evidence>
<keyword evidence="3" id="KW-0456">Lyase</keyword>
<evidence type="ECO:0000313" key="9">
    <source>
        <dbReference type="Proteomes" id="UP000284657"/>
    </source>
</evidence>
<evidence type="ECO:0000256" key="2">
    <source>
        <dbReference type="ARBA" id="ARBA00023180"/>
    </source>
</evidence>
<accession>A0A3R7H7P6</accession>
<keyword evidence="1" id="KW-1015">Disulfide bond</keyword>
<dbReference type="Pfam" id="PF00544">
    <property type="entry name" value="Pectate_lyase_4"/>
    <property type="match status" value="2"/>
</dbReference>
<feature type="domain" description="Pectate lyase" evidence="7">
    <location>
        <begin position="9"/>
        <end position="209"/>
    </location>
</feature>
<organism evidence="8 9">
    <name type="scientific">Phytophthora kernoviae</name>
    <dbReference type="NCBI Taxonomy" id="325452"/>
    <lineage>
        <taxon>Eukaryota</taxon>
        <taxon>Sar</taxon>
        <taxon>Stramenopiles</taxon>
        <taxon>Oomycota</taxon>
        <taxon>Peronosporomycetes</taxon>
        <taxon>Peronosporales</taxon>
        <taxon>Peronosporaceae</taxon>
        <taxon>Phytophthora</taxon>
    </lineage>
</organism>
<proteinExistence type="predicted"/>
<dbReference type="GO" id="GO:0030570">
    <property type="term" value="F:pectate lyase activity"/>
    <property type="evidence" value="ECO:0007669"/>
    <property type="project" value="InterPro"/>
</dbReference>
<dbReference type="PANTHER" id="PTHR31683:SF67">
    <property type="entry name" value="PECTIN LYASE F-RELATED"/>
    <property type="match status" value="1"/>
</dbReference>
<evidence type="ECO:0000256" key="1">
    <source>
        <dbReference type="ARBA" id="ARBA00023157"/>
    </source>
</evidence>
<dbReference type="InterPro" id="IPR012334">
    <property type="entry name" value="Pectin_lyas_fold"/>
</dbReference>
<dbReference type="EMBL" id="MBAD02000851">
    <property type="protein sequence ID" value="RLN62050.1"/>
    <property type="molecule type" value="Genomic_DNA"/>
</dbReference>
<dbReference type="GO" id="GO:0047490">
    <property type="term" value="F:pectin lyase activity"/>
    <property type="evidence" value="ECO:0007669"/>
    <property type="project" value="UniProtKB-EC"/>
</dbReference>
<protein>
    <recommendedName>
        <fullName evidence="6">pectin lyase</fullName>
        <ecNumber evidence="6">4.2.2.10</ecNumber>
    </recommendedName>
</protein>
<dbReference type="InterPro" id="IPR011050">
    <property type="entry name" value="Pectin_lyase_fold/virulence"/>
</dbReference>
<evidence type="ECO:0000256" key="5">
    <source>
        <dbReference type="ARBA" id="ARBA00037631"/>
    </source>
</evidence>
<evidence type="ECO:0000259" key="7">
    <source>
        <dbReference type="SMART" id="SM00656"/>
    </source>
</evidence>
<evidence type="ECO:0000256" key="4">
    <source>
        <dbReference type="ARBA" id="ARBA00036818"/>
    </source>
</evidence>
<evidence type="ECO:0000313" key="8">
    <source>
        <dbReference type="EMBL" id="RLN62050.1"/>
    </source>
</evidence>
<comment type="catalytic activity">
    <reaction evidence="4">
        <text>Eliminative cleavage of (1-&gt;4)-alpha-D-galacturonan methyl ester to give oligosaccharides with 4-deoxy-6-O-methyl-alpha-D-galact-4-enuronosyl groups at their non-reducing ends.</text>
        <dbReference type="EC" id="4.2.2.10"/>
    </reaction>
</comment>
<comment type="caution">
    <text evidence="8">The sequence shown here is derived from an EMBL/GenBank/DDBJ whole genome shotgun (WGS) entry which is preliminary data.</text>
</comment>
<sequence>MALNNGFKSQDVILQGGALNNTGGCTNGTSVTVTYDKAALTFLTVTSNKTIRGVGTSGVLMGKGLWLNGDNIIVQNIHITELNRHLVWGGDAFYMQGTNGGSVPMQHIWLDHIKISHIGRQFLTTNAAGVASMTISNSDLDGNTDYSKTMVNNYIHSLSGRLPRAGSPDSVIVHIANNYYEDNSYHSMEIATGSYVLAEGNYFKHTTKPLYDGDDPDIGNSDYGSIYTESGENLCSQYLGRSCVANVLESNGRFTSMNGTKALEAVNLYPAINGYATQPPQLLTVASNNFGVGTLE</sequence>
<evidence type="ECO:0000256" key="3">
    <source>
        <dbReference type="ARBA" id="ARBA00023239"/>
    </source>
</evidence>
<dbReference type="AlphaFoldDB" id="A0A3R7H7P6"/>
<gene>
    <name evidence="8" type="ORF">BBJ29_003194</name>
</gene>
<dbReference type="InterPro" id="IPR002022">
    <property type="entry name" value="Pec_lyase"/>
</dbReference>
<comment type="function">
    <text evidence="5">Pectinolytic enzymes consist of four classes of enzymes: pectin lyase, polygalacturonase, pectin methylesterase and rhamnogalacturonase. Among pectinolytic enzymes, pectin lyase is the most important in depolymerization of pectin, since it cleaves internal glycosidic bonds of highly methylated pectins.</text>
</comment>
<dbReference type="InterPro" id="IPR045032">
    <property type="entry name" value="PEL"/>
</dbReference>
<dbReference type="Proteomes" id="UP000284657">
    <property type="component" value="Unassembled WGS sequence"/>
</dbReference>
<reference evidence="8 9" key="1">
    <citation type="submission" date="2018-07" db="EMBL/GenBank/DDBJ databases">
        <title>Genome sequencing of oomycete isolates from Chile give support for New Zealand origin for Phytophthora kernoviae and make available the first Nothophytophthora sp. genome.</title>
        <authorList>
            <person name="Studholme D.J."/>
            <person name="Sanfuentes E."/>
            <person name="Panda P."/>
            <person name="Hill R."/>
            <person name="Sambles C."/>
            <person name="Grant M."/>
            <person name="Williams N.M."/>
            <person name="Mcdougal R.L."/>
        </authorList>
    </citation>
    <scope>NUCLEOTIDE SEQUENCE [LARGE SCALE GENOMIC DNA]</scope>
    <source>
        <strain evidence="8">Chile7</strain>
    </source>
</reference>
<dbReference type="Gene3D" id="2.160.20.10">
    <property type="entry name" value="Single-stranded right-handed beta-helix, Pectin lyase-like"/>
    <property type="match status" value="1"/>
</dbReference>
<dbReference type="EC" id="4.2.2.10" evidence="6"/>
<dbReference type="PANTHER" id="PTHR31683">
    <property type="entry name" value="PECTATE LYASE 18-RELATED"/>
    <property type="match status" value="1"/>
</dbReference>
<name>A0A3R7H7P6_9STRA</name>
<keyword evidence="2" id="KW-0325">Glycoprotein</keyword>